<organism evidence="4 5">
    <name type="scientific">candidate division WWE3 bacterium RIFOXYD1_FULL_39_9</name>
    <dbReference type="NCBI Taxonomy" id="1802649"/>
    <lineage>
        <taxon>Bacteria</taxon>
        <taxon>Katanobacteria</taxon>
    </lineage>
</organism>
<accession>A0A1F4X5M9</accession>
<evidence type="ECO:0000313" key="5">
    <source>
        <dbReference type="Proteomes" id="UP000176815"/>
    </source>
</evidence>
<dbReference type="PANTHER" id="PTHR41328">
    <property type="entry name" value="TERMINASE SMALL SUBUNIT-RELATED"/>
    <property type="match status" value="1"/>
</dbReference>
<comment type="caution">
    <text evidence="4">The sequence shown here is derived from an EMBL/GenBank/DDBJ whole genome shotgun (WGS) entry which is preliminary data.</text>
</comment>
<feature type="region of interest" description="Disordered" evidence="3">
    <location>
        <begin position="247"/>
        <end position="266"/>
    </location>
</feature>
<dbReference type="Pfam" id="PF03592">
    <property type="entry name" value="Terminase_2"/>
    <property type="match status" value="1"/>
</dbReference>
<dbReference type="Proteomes" id="UP000176815">
    <property type="component" value="Unassembled WGS sequence"/>
</dbReference>
<evidence type="ECO:0000256" key="3">
    <source>
        <dbReference type="SAM" id="MobiDB-lite"/>
    </source>
</evidence>
<dbReference type="InterPro" id="IPR038713">
    <property type="entry name" value="Terminase_Gp1_N_sf"/>
</dbReference>
<reference evidence="4 5" key="1">
    <citation type="journal article" date="2016" name="Nat. Commun.">
        <title>Thousands of microbial genomes shed light on interconnected biogeochemical processes in an aquifer system.</title>
        <authorList>
            <person name="Anantharaman K."/>
            <person name="Brown C.T."/>
            <person name="Hug L.A."/>
            <person name="Sharon I."/>
            <person name="Castelle C.J."/>
            <person name="Probst A.J."/>
            <person name="Thomas B.C."/>
            <person name="Singh A."/>
            <person name="Wilkins M.J."/>
            <person name="Karaoz U."/>
            <person name="Brodie E.L."/>
            <person name="Williams K.H."/>
            <person name="Hubbard S.S."/>
            <person name="Banfield J.F."/>
        </authorList>
    </citation>
    <scope>NUCLEOTIDE SEQUENCE [LARGE SCALE GENOMIC DNA]</scope>
</reference>
<proteinExistence type="predicted"/>
<dbReference type="AlphaFoldDB" id="A0A1F4X5M9"/>
<dbReference type="GO" id="GO:0051276">
    <property type="term" value="P:chromosome organization"/>
    <property type="evidence" value="ECO:0007669"/>
    <property type="project" value="InterPro"/>
</dbReference>
<keyword evidence="1" id="KW-1188">Viral release from host cell</keyword>
<evidence type="ECO:0000313" key="4">
    <source>
        <dbReference type="EMBL" id="OGC76985.1"/>
    </source>
</evidence>
<evidence type="ECO:0000256" key="2">
    <source>
        <dbReference type="ARBA" id="ARBA00023219"/>
    </source>
</evidence>
<sequence>MRKRRDIPIIKPADAPKGRGRPSKKPKVKKSYLYKPPEARDLSDLQMRFCEEYIVDLNGVQAAIRSGYSPSSAGITASKLLANTSIIRYVQHLKIERAKKLEVSQDRIVQELARIAYSDHRTFYDKEGWPIPIELLTDDQQASVRDIQWGEEVQKDRTGETIKDQNNQDKIFRYVKKYAFYNRVDALRMLGHHLGMSLDKPSERFTGKDKPQQEITFEHLLRRLDAAKLEQLTQWLVSAAQPIKSAHPVDKEDIPEWPDETLGGMQ</sequence>
<dbReference type="InterPro" id="IPR005335">
    <property type="entry name" value="Terminase_ssu"/>
</dbReference>
<dbReference type="EMBL" id="MEWG01000029">
    <property type="protein sequence ID" value="OGC76985.1"/>
    <property type="molecule type" value="Genomic_DNA"/>
</dbReference>
<dbReference type="InterPro" id="IPR052404">
    <property type="entry name" value="SPP1-like_terminase"/>
</dbReference>
<keyword evidence="2" id="KW-0231">Viral genome packaging</keyword>
<dbReference type="PANTHER" id="PTHR41328:SF2">
    <property type="entry name" value="TERMINASE SMALL SUBUNIT"/>
    <property type="match status" value="1"/>
</dbReference>
<evidence type="ECO:0008006" key="6">
    <source>
        <dbReference type="Google" id="ProtNLM"/>
    </source>
</evidence>
<dbReference type="Gene3D" id="1.10.10.1400">
    <property type="entry name" value="Terminase, small subunit, N-terminal DNA-binding domain, HTH motif"/>
    <property type="match status" value="1"/>
</dbReference>
<gene>
    <name evidence="4" type="ORF">A2619_03485</name>
</gene>
<feature type="region of interest" description="Disordered" evidence="3">
    <location>
        <begin position="1"/>
        <end position="31"/>
    </location>
</feature>
<protein>
    <recommendedName>
        <fullName evidence="6">Terminase small subunit</fullName>
    </recommendedName>
</protein>
<name>A0A1F4X5M9_UNCKA</name>
<evidence type="ECO:0000256" key="1">
    <source>
        <dbReference type="ARBA" id="ARBA00022612"/>
    </source>
</evidence>
<feature type="compositionally biased region" description="Basic residues" evidence="3">
    <location>
        <begin position="18"/>
        <end position="31"/>
    </location>
</feature>